<sequence>MNPVDEVDDLLTRAGARWRADQAPPPEPDLEYVTSGGRKRRRWVPALAAASVAVIAAGVVAVLPDSRPPATQAPATQAPASQAPNGTTTAAGVPQTLAQGNDKLLVKPGDKVRVNGQILAAPGRTPVFCAPLLVRAIGYPPGQEPAPSCPDEFAVKLTGLDFDRISGTKTTKGVRSGYASVTGIWRDGTIDVQQQGELIRPTPAAPPKLPCAAPAGGWQSKPSNFASAPVQAFLKAHAAQAYGPITYYPNGTSRNAPVVIMVGVAHGDLAAFQAAFEKVYSGNLCVTPVLMSNADSDRVSNQVSSLQQKHRLGVFQSGGAEGMTGGPAPTGLLVYTEQVKATLAPVGLDLLALHPEVVPVS</sequence>
<protein>
    <recommendedName>
        <fullName evidence="4">LigA protein</fullName>
    </recommendedName>
</protein>
<evidence type="ECO:0000256" key="1">
    <source>
        <dbReference type="SAM" id="MobiDB-lite"/>
    </source>
</evidence>
<dbReference type="RefSeq" id="WP_350273933.1">
    <property type="nucleotide sequence ID" value="NZ_CP158165.1"/>
</dbReference>
<reference evidence="3" key="1">
    <citation type="submission" date="2024-06" db="EMBL/GenBank/DDBJ databases">
        <title>Kribbella sp. strain HUAS MG21 genome sequences.</title>
        <authorList>
            <person name="Mo P."/>
        </authorList>
    </citation>
    <scope>NUCLEOTIDE SEQUENCE</scope>
    <source>
        <strain evidence="3">HUAS MG21</strain>
    </source>
</reference>
<proteinExistence type="predicted"/>
<organism evidence="3">
    <name type="scientific">Kribbella sp. HUAS MG21</name>
    <dbReference type="NCBI Taxonomy" id="3160966"/>
    <lineage>
        <taxon>Bacteria</taxon>
        <taxon>Bacillati</taxon>
        <taxon>Actinomycetota</taxon>
        <taxon>Actinomycetes</taxon>
        <taxon>Propionibacteriales</taxon>
        <taxon>Kribbellaceae</taxon>
        <taxon>Kribbella</taxon>
    </lineage>
</organism>
<dbReference type="EMBL" id="CP158165">
    <property type="protein sequence ID" value="XBV21067.1"/>
    <property type="molecule type" value="Genomic_DNA"/>
</dbReference>
<keyword evidence="2" id="KW-0472">Membrane</keyword>
<feature type="compositionally biased region" description="Low complexity" evidence="1">
    <location>
        <begin position="68"/>
        <end position="84"/>
    </location>
</feature>
<evidence type="ECO:0000313" key="3">
    <source>
        <dbReference type="EMBL" id="XBV21067.1"/>
    </source>
</evidence>
<accession>A0AAU7T361</accession>
<dbReference type="AlphaFoldDB" id="A0AAU7T361"/>
<feature type="region of interest" description="Disordered" evidence="1">
    <location>
        <begin position="1"/>
        <end position="37"/>
    </location>
</feature>
<gene>
    <name evidence="3" type="ORF">ABN611_21135</name>
</gene>
<feature type="transmembrane region" description="Helical" evidence="2">
    <location>
        <begin position="43"/>
        <end position="63"/>
    </location>
</feature>
<name>A0AAU7T361_9ACTN</name>
<keyword evidence="2" id="KW-0812">Transmembrane</keyword>
<evidence type="ECO:0008006" key="4">
    <source>
        <dbReference type="Google" id="ProtNLM"/>
    </source>
</evidence>
<evidence type="ECO:0000256" key="2">
    <source>
        <dbReference type="SAM" id="Phobius"/>
    </source>
</evidence>
<feature type="region of interest" description="Disordered" evidence="1">
    <location>
        <begin position="68"/>
        <end position="93"/>
    </location>
</feature>
<keyword evidence="2" id="KW-1133">Transmembrane helix</keyword>